<name>A0A9N9DWK2_9GLOM</name>
<dbReference type="OrthoDB" id="2439676at2759"/>
<dbReference type="EMBL" id="CAJVPV010010420">
    <property type="protein sequence ID" value="CAG8651090.1"/>
    <property type="molecule type" value="Genomic_DNA"/>
</dbReference>
<accession>A0A9N9DWK2</accession>
<reference evidence="1" key="1">
    <citation type="submission" date="2021-06" db="EMBL/GenBank/DDBJ databases">
        <authorList>
            <person name="Kallberg Y."/>
            <person name="Tangrot J."/>
            <person name="Rosling A."/>
        </authorList>
    </citation>
    <scope>NUCLEOTIDE SEQUENCE</scope>
    <source>
        <strain evidence="1">CL551</strain>
    </source>
</reference>
<keyword evidence="2" id="KW-1185">Reference proteome</keyword>
<evidence type="ECO:0000313" key="2">
    <source>
        <dbReference type="Proteomes" id="UP000789342"/>
    </source>
</evidence>
<sequence>CGKVEEHDGGQFLELSGDVYYLLGKDEQGSDISTLFICECYHHLSNIIFENENICRWHITVVYYRLDKSLILFSEKGAFNHIKDNIHAFKDYLANEEKRHYSSFDKLGTTTRYMPVWSWEEINACRIKFFHNLTQGHQNLLQSVINSVNDNLLNFVGETTVDNSASYKIVHICTNISKGENGEEGDESVGDMEITEVENNPGEPSTSQSFAVTRSVTRPDKRKSVIGNSDPFYSMSTLEFAFDYVSKEVMNKLIKNYRDQLENFIKASLSISDYSTLQGTIFEQIAHRKLLKGGSFNACPLFASTVFCFGMYNSKLSTPTQNKRLFSNISEIVCNKYCIPTQKNNTSFDVLILPKHSSR</sequence>
<dbReference type="PANTHER" id="PTHR33129">
    <property type="entry name" value="PROTEIN KINASE DOMAIN-CONTAINING PROTEIN-RELATED"/>
    <property type="match status" value="1"/>
</dbReference>
<evidence type="ECO:0000313" key="1">
    <source>
        <dbReference type="EMBL" id="CAG8651090.1"/>
    </source>
</evidence>
<dbReference type="PANTHER" id="PTHR33129:SF1">
    <property type="entry name" value="ATP-BINDING PROTEIN"/>
    <property type="match status" value="1"/>
</dbReference>
<dbReference type="InterPro" id="IPR052980">
    <property type="entry name" value="Crinkler_effector"/>
</dbReference>
<organism evidence="1 2">
    <name type="scientific">Acaulospora morrowiae</name>
    <dbReference type="NCBI Taxonomy" id="94023"/>
    <lineage>
        <taxon>Eukaryota</taxon>
        <taxon>Fungi</taxon>
        <taxon>Fungi incertae sedis</taxon>
        <taxon>Mucoromycota</taxon>
        <taxon>Glomeromycotina</taxon>
        <taxon>Glomeromycetes</taxon>
        <taxon>Diversisporales</taxon>
        <taxon>Acaulosporaceae</taxon>
        <taxon>Acaulospora</taxon>
    </lineage>
</organism>
<proteinExistence type="predicted"/>
<comment type="caution">
    <text evidence="1">The sequence shown here is derived from an EMBL/GenBank/DDBJ whole genome shotgun (WGS) entry which is preliminary data.</text>
</comment>
<protein>
    <submittedName>
        <fullName evidence="1">18432_t:CDS:1</fullName>
    </submittedName>
</protein>
<gene>
    <name evidence="1" type="ORF">AMORRO_LOCUS9968</name>
</gene>
<feature type="non-terminal residue" evidence="1">
    <location>
        <position position="359"/>
    </location>
</feature>
<dbReference type="Proteomes" id="UP000789342">
    <property type="component" value="Unassembled WGS sequence"/>
</dbReference>
<dbReference type="AlphaFoldDB" id="A0A9N9DWK2"/>